<feature type="compositionally biased region" description="Basic and acidic residues" evidence="1">
    <location>
        <begin position="258"/>
        <end position="284"/>
    </location>
</feature>
<sequence length="382" mass="37687">MSVPRSLTRLARPAAVAGAALLALGSTVPAHADEAFPAAAGSTLVSLTHDGGDTVTEGSWGRIYVGSDVGDDYPSADFSADTRGVSALLGLDGPVESRVNTTADGGGRAEATAAVSGGFTLDLPGYDEPAVRFSTLDNSLRCDFSGDLTWENRIGSSTGDDRVISVFGTPVTADAPEVNATVDLPGRDTTADVTVLTHEPDDSSEGRGEVSTVVRATENGAALFELTLGALAVDCSDAGGESTATGEGEGAGDDGDDSAGREDGSGSRPDERRDDSGGGERAEGGADGTESTEDTDVRAEDAPDDGGRTTGADEPAAAESPEGGDAGDSGPAGLPLTGGALTGLVTAGILALGGGGAALYLARRGKHGDGPGDTGDDGSGEV</sequence>
<accession>A0ABU7K589</accession>
<organism evidence="4 5">
    <name type="scientific">Nocardiopsis codii</name>
    <dbReference type="NCBI Taxonomy" id="3065942"/>
    <lineage>
        <taxon>Bacteria</taxon>
        <taxon>Bacillati</taxon>
        <taxon>Actinomycetota</taxon>
        <taxon>Actinomycetes</taxon>
        <taxon>Streptosporangiales</taxon>
        <taxon>Nocardiopsidaceae</taxon>
        <taxon>Nocardiopsis</taxon>
    </lineage>
</organism>
<keyword evidence="3" id="KW-0732">Signal</keyword>
<keyword evidence="2" id="KW-0472">Membrane</keyword>
<keyword evidence="5" id="KW-1185">Reference proteome</keyword>
<feature type="signal peptide" evidence="3">
    <location>
        <begin position="1"/>
        <end position="32"/>
    </location>
</feature>
<proteinExistence type="predicted"/>
<keyword evidence="2" id="KW-1133">Transmembrane helix</keyword>
<dbReference type="Proteomes" id="UP001356095">
    <property type="component" value="Unassembled WGS sequence"/>
</dbReference>
<evidence type="ECO:0000256" key="3">
    <source>
        <dbReference type="SAM" id="SignalP"/>
    </source>
</evidence>
<name>A0ABU7K589_9ACTN</name>
<dbReference type="RefSeq" id="WP_330091007.1">
    <property type="nucleotide sequence ID" value="NZ_JAUZMY010000006.1"/>
</dbReference>
<feature type="chain" id="PRO_5046041279" description="LPXTG-motif cell wall anchor domain-containing protein" evidence="3">
    <location>
        <begin position="33"/>
        <end position="382"/>
    </location>
</feature>
<dbReference type="EMBL" id="JAUZMY010000006">
    <property type="protein sequence ID" value="MEE2037207.1"/>
    <property type="molecule type" value="Genomic_DNA"/>
</dbReference>
<feature type="compositionally biased region" description="Basic and acidic residues" evidence="1">
    <location>
        <begin position="295"/>
        <end position="307"/>
    </location>
</feature>
<evidence type="ECO:0000256" key="1">
    <source>
        <dbReference type="SAM" id="MobiDB-lite"/>
    </source>
</evidence>
<evidence type="ECO:0000313" key="4">
    <source>
        <dbReference type="EMBL" id="MEE2037207.1"/>
    </source>
</evidence>
<evidence type="ECO:0000313" key="5">
    <source>
        <dbReference type="Proteomes" id="UP001356095"/>
    </source>
</evidence>
<reference evidence="4 5" key="1">
    <citation type="submission" date="2023-08" db="EMBL/GenBank/DDBJ databases">
        <authorList>
            <person name="Girao M."/>
            <person name="Carvalho M.F."/>
        </authorList>
    </citation>
    <scope>NUCLEOTIDE SEQUENCE [LARGE SCALE GENOMIC DNA]</scope>
    <source>
        <strain evidence="4 5">CT-R113</strain>
    </source>
</reference>
<feature type="compositionally biased region" description="Low complexity" evidence="1">
    <location>
        <begin position="331"/>
        <end position="340"/>
    </location>
</feature>
<evidence type="ECO:0000256" key="2">
    <source>
        <dbReference type="SAM" id="Phobius"/>
    </source>
</evidence>
<protein>
    <recommendedName>
        <fullName evidence="6">LPXTG-motif cell wall anchor domain-containing protein</fullName>
    </recommendedName>
</protein>
<keyword evidence="2" id="KW-0812">Transmembrane</keyword>
<comment type="caution">
    <text evidence="4">The sequence shown here is derived from an EMBL/GenBank/DDBJ whole genome shotgun (WGS) entry which is preliminary data.</text>
</comment>
<feature type="transmembrane region" description="Helical" evidence="2">
    <location>
        <begin position="340"/>
        <end position="362"/>
    </location>
</feature>
<feature type="region of interest" description="Disordered" evidence="1">
    <location>
        <begin position="362"/>
        <end position="382"/>
    </location>
</feature>
<evidence type="ECO:0008006" key="6">
    <source>
        <dbReference type="Google" id="ProtNLM"/>
    </source>
</evidence>
<gene>
    <name evidence="4" type="ORF">Q8791_08245</name>
</gene>
<feature type="region of interest" description="Disordered" evidence="1">
    <location>
        <begin position="238"/>
        <end position="340"/>
    </location>
</feature>